<proteinExistence type="predicted"/>
<comment type="caution">
    <text evidence="1">The sequence shown here is derived from an EMBL/GenBank/DDBJ whole genome shotgun (WGS) entry which is preliminary data.</text>
</comment>
<reference evidence="1 2" key="1">
    <citation type="submission" date="2024-10" db="EMBL/GenBank/DDBJ databases">
        <title>The Natural Products Discovery Center: Release of the First 8490 Sequenced Strains for Exploring Actinobacteria Biosynthetic Diversity.</title>
        <authorList>
            <person name="Kalkreuter E."/>
            <person name="Kautsar S.A."/>
            <person name="Yang D."/>
            <person name="Bader C.D."/>
            <person name="Teijaro C.N."/>
            <person name="Fluegel L."/>
            <person name="Davis C.M."/>
            <person name="Simpson J.R."/>
            <person name="Lauterbach L."/>
            <person name="Steele A.D."/>
            <person name="Gui C."/>
            <person name="Meng S."/>
            <person name="Li G."/>
            <person name="Viehrig K."/>
            <person name="Ye F."/>
            <person name="Su P."/>
            <person name="Kiefer A.F."/>
            <person name="Nichols A."/>
            <person name="Cepeda A.J."/>
            <person name="Yan W."/>
            <person name="Fan B."/>
            <person name="Jiang Y."/>
            <person name="Adhikari A."/>
            <person name="Zheng C.-J."/>
            <person name="Schuster L."/>
            <person name="Cowan T.M."/>
            <person name="Smanski M.J."/>
            <person name="Chevrette M.G."/>
            <person name="De Carvalho L.P.S."/>
            <person name="Shen B."/>
        </authorList>
    </citation>
    <scope>NUCLEOTIDE SEQUENCE [LARGE SCALE GENOMIC DNA]</scope>
    <source>
        <strain evidence="1 2">NPDC004045</strain>
    </source>
</reference>
<evidence type="ECO:0000313" key="1">
    <source>
        <dbReference type="EMBL" id="MFF0547216.1"/>
    </source>
</evidence>
<name>A0ABW6PXQ8_9NOCA</name>
<keyword evidence="2" id="KW-1185">Reference proteome</keyword>
<dbReference type="EMBL" id="JBIAMX010000035">
    <property type="protein sequence ID" value="MFF0547216.1"/>
    <property type="molecule type" value="Genomic_DNA"/>
</dbReference>
<protein>
    <submittedName>
        <fullName evidence="1">Uncharacterized protein</fullName>
    </submittedName>
</protein>
<gene>
    <name evidence="1" type="ORF">ACFYTF_30730</name>
</gene>
<evidence type="ECO:0000313" key="2">
    <source>
        <dbReference type="Proteomes" id="UP001601444"/>
    </source>
</evidence>
<sequence>MTATYTTGKGVTVVVDDLYTDIYRDGARVLLVTEIGTPVTDSAGRTRCQIAYRVVVRDGARVTSSRTQRIDADRLADPKLYARVLDAELLAWVREVGA</sequence>
<dbReference type="Proteomes" id="UP001601444">
    <property type="component" value="Unassembled WGS sequence"/>
</dbReference>
<dbReference type="RefSeq" id="WP_387703312.1">
    <property type="nucleotide sequence ID" value="NZ_JBIAMX010000035.1"/>
</dbReference>
<organism evidence="1 2">
    <name type="scientific">Nocardia thailandica</name>
    <dbReference type="NCBI Taxonomy" id="257275"/>
    <lineage>
        <taxon>Bacteria</taxon>
        <taxon>Bacillati</taxon>
        <taxon>Actinomycetota</taxon>
        <taxon>Actinomycetes</taxon>
        <taxon>Mycobacteriales</taxon>
        <taxon>Nocardiaceae</taxon>
        <taxon>Nocardia</taxon>
    </lineage>
</organism>
<accession>A0ABW6PXQ8</accession>